<dbReference type="KEGG" id="csol:105364410"/>
<gene>
    <name evidence="2" type="primary">LOC105364410</name>
</gene>
<name>A0AAJ7DY29_9HYME</name>
<proteinExistence type="predicted"/>
<keyword evidence="1" id="KW-1185">Reference proteome</keyword>
<sequence>MRTRVKVYDDFALRKNERLIFSNNVVAERIDRNLNGKSRPLNNIIDQSKYGPAGLLHAFILSKILHRRLNVWQNDRIVHMFGKPNGKVEIDIEFIRSSRATGLSQLGHWIVHNGSVPPTKSSNHNDCFYQAVGSQIGIDPLDLRLLLVRAMRHHGITKLISSSINPLAMMSAMRGGACYRGSNPSHAKMVLDDSQVGRCHPEGYHGHPRMHAYDESDNHANVQSYSYSRWRSGFLSRNDQNLVCHYALITNTARYLMDALNNGSNKEVRHIGHSEIDYDPLPQAQIWDRGNKERDPGNLRSVCIVGKHFLDQQNNFNNNIFILTFYPML</sequence>
<accession>A0AAJ7DY29</accession>
<evidence type="ECO:0000313" key="1">
    <source>
        <dbReference type="Proteomes" id="UP000695007"/>
    </source>
</evidence>
<evidence type="ECO:0000313" key="2">
    <source>
        <dbReference type="RefSeq" id="XP_011500625.1"/>
    </source>
</evidence>
<dbReference type="RefSeq" id="XP_011500625.1">
    <property type="nucleotide sequence ID" value="XM_011502323.1"/>
</dbReference>
<dbReference type="Proteomes" id="UP000695007">
    <property type="component" value="Unplaced"/>
</dbReference>
<dbReference type="AlphaFoldDB" id="A0AAJ7DY29"/>
<organism evidence="1 2">
    <name type="scientific">Ceratosolen solmsi marchali</name>
    <dbReference type="NCBI Taxonomy" id="326594"/>
    <lineage>
        <taxon>Eukaryota</taxon>
        <taxon>Metazoa</taxon>
        <taxon>Ecdysozoa</taxon>
        <taxon>Arthropoda</taxon>
        <taxon>Hexapoda</taxon>
        <taxon>Insecta</taxon>
        <taxon>Pterygota</taxon>
        <taxon>Neoptera</taxon>
        <taxon>Endopterygota</taxon>
        <taxon>Hymenoptera</taxon>
        <taxon>Apocrita</taxon>
        <taxon>Proctotrupomorpha</taxon>
        <taxon>Chalcidoidea</taxon>
        <taxon>Agaonidae</taxon>
        <taxon>Agaoninae</taxon>
        <taxon>Ceratosolen</taxon>
    </lineage>
</organism>
<protein>
    <submittedName>
        <fullName evidence="2">Uncharacterized protein LOC105364410</fullName>
    </submittedName>
</protein>
<dbReference type="GeneID" id="105364410"/>
<reference evidence="2" key="1">
    <citation type="submission" date="2025-08" db="UniProtKB">
        <authorList>
            <consortium name="RefSeq"/>
        </authorList>
    </citation>
    <scope>IDENTIFICATION</scope>
</reference>